<keyword evidence="2" id="KW-1185">Reference proteome</keyword>
<evidence type="ECO:0000313" key="2">
    <source>
        <dbReference type="Proteomes" id="UP001597393"/>
    </source>
</evidence>
<organism evidence="1 2">
    <name type="scientific">Sphingobacterium corticis</name>
    <dbReference type="NCBI Taxonomy" id="1812823"/>
    <lineage>
        <taxon>Bacteria</taxon>
        <taxon>Pseudomonadati</taxon>
        <taxon>Bacteroidota</taxon>
        <taxon>Sphingobacteriia</taxon>
        <taxon>Sphingobacteriales</taxon>
        <taxon>Sphingobacteriaceae</taxon>
        <taxon>Sphingobacterium</taxon>
    </lineage>
</organism>
<proteinExistence type="predicted"/>
<dbReference type="RefSeq" id="WP_380868687.1">
    <property type="nucleotide sequence ID" value="NZ_JBHUMA010000006.1"/>
</dbReference>
<comment type="caution">
    <text evidence="1">The sequence shown here is derived from an EMBL/GenBank/DDBJ whole genome shotgun (WGS) entry which is preliminary data.</text>
</comment>
<sequence>MTKVNLRQAIEKLDSLLQLKWDDSDNEQEEKLYLDLSANLSLIKNILQRKGIWQNDELMIVEIDDGNPPNS</sequence>
<dbReference type="Proteomes" id="UP001597393">
    <property type="component" value="Unassembled WGS sequence"/>
</dbReference>
<evidence type="ECO:0000313" key="1">
    <source>
        <dbReference type="EMBL" id="MFD2598630.1"/>
    </source>
</evidence>
<gene>
    <name evidence="1" type="ORF">ACFSQ3_06660</name>
</gene>
<protein>
    <submittedName>
        <fullName evidence="1">Uncharacterized protein</fullName>
    </submittedName>
</protein>
<name>A0ABW5NI82_9SPHI</name>
<accession>A0ABW5NI82</accession>
<dbReference type="EMBL" id="JBHUMA010000006">
    <property type="protein sequence ID" value="MFD2598630.1"/>
    <property type="molecule type" value="Genomic_DNA"/>
</dbReference>
<reference evidence="2" key="1">
    <citation type="journal article" date="2019" name="Int. J. Syst. Evol. Microbiol.">
        <title>The Global Catalogue of Microorganisms (GCM) 10K type strain sequencing project: providing services to taxonomists for standard genome sequencing and annotation.</title>
        <authorList>
            <consortium name="The Broad Institute Genomics Platform"/>
            <consortium name="The Broad Institute Genome Sequencing Center for Infectious Disease"/>
            <person name="Wu L."/>
            <person name="Ma J."/>
        </authorList>
    </citation>
    <scope>NUCLEOTIDE SEQUENCE [LARGE SCALE GENOMIC DNA]</scope>
    <source>
        <strain evidence="2">KCTC 42248</strain>
    </source>
</reference>